<organism evidence="1 2">
    <name type="scientific">Engystomops pustulosus</name>
    <name type="common">Tungara frog</name>
    <name type="synonym">Physalaemus pustulosus</name>
    <dbReference type="NCBI Taxonomy" id="76066"/>
    <lineage>
        <taxon>Eukaryota</taxon>
        <taxon>Metazoa</taxon>
        <taxon>Chordata</taxon>
        <taxon>Craniata</taxon>
        <taxon>Vertebrata</taxon>
        <taxon>Euteleostomi</taxon>
        <taxon>Amphibia</taxon>
        <taxon>Batrachia</taxon>
        <taxon>Anura</taxon>
        <taxon>Neobatrachia</taxon>
        <taxon>Hyloidea</taxon>
        <taxon>Leptodactylidae</taxon>
        <taxon>Leiuperinae</taxon>
        <taxon>Engystomops</taxon>
    </lineage>
</organism>
<name>A0AAV6YM94_ENGPU</name>
<comment type="caution">
    <text evidence="1">The sequence shown here is derived from an EMBL/GenBank/DDBJ whole genome shotgun (WGS) entry which is preliminary data.</text>
</comment>
<accession>A0AAV6YM94</accession>
<dbReference type="Proteomes" id="UP000824782">
    <property type="component" value="Unassembled WGS sequence"/>
</dbReference>
<dbReference type="AlphaFoldDB" id="A0AAV6YM94"/>
<gene>
    <name evidence="1" type="ORF">GDO81_026615</name>
</gene>
<reference evidence="1" key="1">
    <citation type="thesis" date="2020" institute="ProQuest LLC" country="789 East Eisenhower Parkway, Ann Arbor, MI, USA">
        <title>Comparative Genomics and Chromosome Evolution.</title>
        <authorList>
            <person name="Mudd A.B."/>
        </authorList>
    </citation>
    <scope>NUCLEOTIDE SEQUENCE</scope>
    <source>
        <strain evidence="1">237g6f4</strain>
        <tissue evidence="1">Blood</tissue>
    </source>
</reference>
<evidence type="ECO:0000313" key="1">
    <source>
        <dbReference type="EMBL" id="KAG8536327.1"/>
    </source>
</evidence>
<evidence type="ECO:0000313" key="2">
    <source>
        <dbReference type="Proteomes" id="UP000824782"/>
    </source>
</evidence>
<keyword evidence="2" id="KW-1185">Reference proteome</keyword>
<protein>
    <submittedName>
        <fullName evidence="1">Uncharacterized protein</fullName>
    </submittedName>
</protein>
<proteinExistence type="predicted"/>
<dbReference type="EMBL" id="WNYA01045753">
    <property type="protein sequence ID" value="KAG8536327.1"/>
    <property type="molecule type" value="Genomic_DNA"/>
</dbReference>
<sequence length="89" mass="9619">MNGHDNVLIILSNAQGCIHTQQAEMLSLDLMYMAVLLEMHPVYEAVIFGGSPRLPLSLTLSLPPSLAAFMTYSQSTDSQGAAIARQETP</sequence>